<dbReference type="InterPro" id="IPR000905">
    <property type="entry name" value="Gcp-like_dom"/>
</dbReference>
<dbReference type="SUPFAM" id="SSF53067">
    <property type="entry name" value="Actin-like ATPase domain"/>
    <property type="match status" value="2"/>
</dbReference>
<evidence type="ECO:0000313" key="3">
    <source>
        <dbReference type="Proteomes" id="UP000245514"/>
    </source>
</evidence>
<protein>
    <submittedName>
        <fullName evidence="2">tRNA (Adenosine(37)-N6)-threonylcarbamoyltransferase complex dimerization subunit type 1 TsaB</fullName>
    </submittedName>
</protein>
<name>A0ABX5L9R4_9MICC</name>
<dbReference type="NCBIfam" id="TIGR03725">
    <property type="entry name" value="T6A_YeaZ"/>
    <property type="match status" value="1"/>
</dbReference>
<evidence type="ECO:0000259" key="1">
    <source>
        <dbReference type="Pfam" id="PF00814"/>
    </source>
</evidence>
<dbReference type="EMBL" id="QFWG01000002">
    <property type="protein sequence ID" value="PWI28397.1"/>
    <property type="molecule type" value="Genomic_DNA"/>
</dbReference>
<dbReference type="Proteomes" id="UP000245514">
    <property type="component" value="Unassembled WGS sequence"/>
</dbReference>
<accession>A0ABX5L9R4</accession>
<sequence>MRPLPDCVPRSPGSLMLSRRAEMRDGVQKILALDTSSVVSVACVTVGSGDADSAGVEVVAEHETDSTTRHAEDLIPVCERLLAEAGWDRPDAVLVGEGPGPFTGLRVGIAAGQTLAFAWGVDAYGICSLDGLAAQLLAESGLASENDSDLAATDAEPVLTAALDARRRELYWASYARNGARIDGPHVTKPGELPAEYPVGGAGVSVRAEELAEAAIPVLAGTETMPVSASYLARAWHTAGMPANPPIARYLRESDAVVPASMQGRQR</sequence>
<gene>
    <name evidence="2" type="primary">tsaB</name>
    <name evidence="2" type="ORF">CAY35_02905</name>
</gene>
<feature type="domain" description="Gcp-like" evidence="1">
    <location>
        <begin position="67"/>
        <end position="205"/>
    </location>
</feature>
<reference evidence="2 3" key="1">
    <citation type="submission" date="2018-05" db="EMBL/GenBank/DDBJ databases">
        <title>Draft Genome Sequence of Arthrobacter cumminsii IME1328, Isolated from a Patient Who Suffered from Foot Ulcers in China.</title>
        <authorList>
            <person name="Li M."/>
            <person name="Jiang Z."/>
            <person name="Sun Q."/>
            <person name="Tong Y."/>
        </authorList>
    </citation>
    <scope>NUCLEOTIDE SEQUENCE [LARGE SCALE GENOMIC DNA]</scope>
    <source>
        <strain evidence="2 3">IME1328</strain>
    </source>
</reference>
<keyword evidence="3" id="KW-1185">Reference proteome</keyword>
<proteinExistence type="predicted"/>
<dbReference type="Pfam" id="PF00814">
    <property type="entry name" value="TsaD"/>
    <property type="match status" value="1"/>
</dbReference>
<evidence type="ECO:0000313" key="2">
    <source>
        <dbReference type="EMBL" id="PWI28397.1"/>
    </source>
</evidence>
<organism evidence="2 3">
    <name type="scientific">Pseudoglutamicibacter cumminsii</name>
    <dbReference type="NCBI Taxonomy" id="156979"/>
    <lineage>
        <taxon>Bacteria</taxon>
        <taxon>Bacillati</taxon>
        <taxon>Actinomycetota</taxon>
        <taxon>Actinomycetes</taxon>
        <taxon>Micrococcales</taxon>
        <taxon>Micrococcaceae</taxon>
        <taxon>Pseudoglutamicibacter</taxon>
    </lineage>
</organism>
<dbReference type="InterPro" id="IPR022496">
    <property type="entry name" value="T6A_TsaB"/>
</dbReference>
<comment type="caution">
    <text evidence="2">The sequence shown here is derived from an EMBL/GenBank/DDBJ whole genome shotgun (WGS) entry which is preliminary data.</text>
</comment>
<dbReference type="InterPro" id="IPR043129">
    <property type="entry name" value="ATPase_NBD"/>
</dbReference>
<dbReference type="Gene3D" id="3.30.420.40">
    <property type="match status" value="2"/>
</dbReference>